<comment type="caution">
    <text evidence="1">The sequence shown here is derived from an EMBL/GenBank/DDBJ whole genome shotgun (WGS) entry which is preliminary data.</text>
</comment>
<dbReference type="Proteomes" id="UP001287356">
    <property type="component" value="Unassembled WGS sequence"/>
</dbReference>
<proteinExistence type="predicted"/>
<sequence length="216" mass="24675">MPDRLDIRWADIGECHRLKLVAGEHEKACTDDGISLRGVCATTVGPSYAPTDHDSKAASLFFRQTNHRQLCLFIGARKTPRRCRNGRFWPVASRGYVSVEQCAVLCRCLPILCKRHGWAHVLQRRRSESGRRRKKFASACHLGRILDPHDQYLKHQDRDGLRQVKKTESRQTMIRLPDGPGLPLCDYIRSWTDCKVSVSHVVREIGSPRSLPQTPR</sequence>
<protein>
    <submittedName>
        <fullName evidence="1">Uncharacterized protein</fullName>
    </submittedName>
</protein>
<accession>A0AAE0TWV1</accession>
<name>A0AAE0TWV1_9PEZI</name>
<keyword evidence="2" id="KW-1185">Reference proteome</keyword>
<dbReference type="AlphaFoldDB" id="A0AAE0TWV1"/>
<reference evidence="1" key="2">
    <citation type="submission" date="2023-06" db="EMBL/GenBank/DDBJ databases">
        <authorList>
            <consortium name="Lawrence Berkeley National Laboratory"/>
            <person name="Haridas S."/>
            <person name="Hensen N."/>
            <person name="Bonometti L."/>
            <person name="Westerberg I."/>
            <person name="Brannstrom I.O."/>
            <person name="Guillou S."/>
            <person name="Cros-Aarteil S."/>
            <person name="Calhoun S."/>
            <person name="Kuo A."/>
            <person name="Mondo S."/>
            <person name="Pangilinan J."/>
            <person name="Riley R."/>
            <person name="Labutti K."/>
            <person name="Andreopoulos B."/>
            <person name="Lipzen A."/>
            <person name="Chen C."/>
            <person name="Yanf M."/>
            <person name="Daum C."/>
            <person name="Ng V."/>
            <person name="Clum A."/>
            <person name="Steindorff A."/>
            <person name="Ohm R."/>
            <person name="Martin F."/>
            <person name="Silar P."/>
            <person name="Natvig D."/>
            <person name="Lalanne C."/>
            <person name="Gautier V."/>
            <person name="Ament-Velasquez S.L."/>
            <person name="Kruys A."/>
            <person name="Hutchinson M.I."/>
            <person name="Powell A.J."/>
            <person name="Barry K."/>
            <person name="Miller A.N."/>
            <person name="Grigoriev I.V."/>
            <person name="Debuchy R."/>
            <person name="Gladieux P."/>
            <person name="Thoren M.H."/>
            <person name="Johannesson H."/>
        </authorList>
    </citation>
    <scope>NUCLEOTIDE SEQUENCE</scope>
    <source>
        <strain evidence="1">CBS 958.72</strain>
    </source>
</reference>
<organism evidence="1 2">
    <name type="scientific">Lasiosphaeria ovina</name>
    <dbReference type="NCBI Taxonomy" id="92902"/>
    <lineage>
        <taxon>Eukaryota</taxon>
        <taxon>Fungi</taxon>
        <taxon>Dikarya</taxon>
        <taxon>Ascomycota</taxon>
        <taxon>Pezizomycotina</taxon>
        <taxon>Sordariomycetes</taxon>
        <taxon>Sordariomycetidae</taxon>
        <taxon>Sordariales</taxon>
        <taxon>Lasiosphaeriaceae</taxon>
        <taxon>Lasiosphaeria</taxon>
    </lineage>
</organism>
<reference evidence="1" key="1">
    <citation type="journal article" date="2023" name="Mol. Phylogenet. Evol.">
        <title>Genome-scale phylogeny and comparative genomics of the fungal order Sordariales.</title>
        <authorList>
            <person name="Hensen N."/>
            <person name="Bonometti L."/>
            <person name="Westerberg I."/>
            <person name="Brannstrom I.O."/>
            <person name="Guillou S."/>
            <person name="Cros-Aarteil S."/>
            <person name="Calhoun S."/>
            <person name="Haridas S."/>
            <person name="Kuo A."/>
            <person name="Mondo S."/>
            <person name="Pangilinan J."/>
            <person name="Riley R."/>
            <person name="LaButti K."/>
            <person name="Andreopoulos B."/>
            <person name="Lipzen A."/>
            <person name="Chen C."/>
            <person name="Yan M."/>
            <person name="Daum C."/>
            <person name="Ng V."/>
            <person name="Clum A."/>
            <person name="Steindorff A."/>
            <person name="Ohm R.A."/>
            <person name="Martin F."/>
            <person name="Silar P."/>
            <person name="Natvig D.O."/>
            <person name="Lalanne C."/>
            <person name="Gautier V."/>
            <person name="Ament-Velasquez S.L."/>
            <person name="Kruys A."/>
            <person name="Hutchinson M.I."/>
            <person name="Powell A.J."/>
            <person name="Barry K."/>
            <person name="Miller A.N."/>
            <person name="Grigoriev I.V."/>
            <person name="Debuchy R."/>
            <person name="Gladieux P."/>
            <person name="Hiltunen Thoren M."/>
            <person name="Johannesson H."/>
        </authorList>
    </citation>
    <scope>NUCLEOTIDE SEQUENCE</scope>
    <source>
        <strain evidence="1">CBS 958.72</strain>
    </source>
</reference>
<dbReference type="EMBL" id="JAULSN010000001">
    <property type="protein sequence ID" value="KAK3382360.1"/>
    <property type="molecule type" value="Genomic_DNA"/>
</dbReference>
<evidence type="ECO:0000313" key="1">
    <source>
        <dbReference type="EMBL" id="KAK3382360.1"/>
    </source>
</evidence>
<evidence type="ECO:0000313" key="2">
    <source>
        <dbReference type="Proteomes" id="UP001287356"/>
    </source>
</evidence>
<gene>
    <name evidence="1" type="ORF">B0T24DRAFT_10159</name>
</gene>